<evidence type="ECO:0000256" key="1">
    <source>
        <dbReference type="SAM" id="MobiDB-lite"/>
    </source>
</evidence>
<feature type="compositionally biased region" description="Basic residues" evidence="1">
    <location>
        <begin position="14"/>
        <end position="24"/>
    </location>
</feature>
<evidence type="ECO:0000313" key="2">
    <source>
        <dbReference type="EMBL" id="KAF7176281.1"/>
    </source>
</evidence>
<feature type="region of interest" description="Disordered" evidence="1">
    <location>
        <begin position="1"/>
        <end position="27"/>
    </location>
</feature>
<dbReference type="EMBL" id="JACBAG010001913">
    <property type="protein sequence ID" value="KAF7176281.1"/>
    <property type="molecule type" value="Genomic_DNA"/>
</dbReference>
<dbReference type="AlphaFoldDB" id="A0A8H6QLV8"/>
<comment type="caution">
    <text evidence="2">The sequence shown here is derived from an EMBL/GenBank/DDBJ whole genome shotgun (WGS) entry which is preliminary data.</text>
</comment>
<organism evidence="2 3">
    <name type="scientific">Aspergillus felis</name>
    <dbReference type="NCBI Taxonomy" id="1287682"/>
    <lineage>
        <taxon>Eukaryota</taxon>
        <taxon>Fungi</taxon>
        <taxon>Dikarya</taxon>
        <taxon>Ascomycota</taxon>
        <taxon>Pezizomycotina</taxon>
        <taxon>Eurotiomycetes</taxon>
        <taxon>Eurotiomycetidae</taxon>
        <taxon>Eurotiales</taxon>
        <taxon>Aspergillaceae</taxon>
        <taxon>Aspergillus</taxon>
        <taxon>Aspergillus subgen. Fumigati</taxon>
    </lineage>
</organism>
<protein>
    <submittedName>
        <fullName evidence="2">Uncharacterized protein</fullName>
    </submittedName>
</protein>
<dbReference type="Proteomes" id="UP000641853">
    <property type="component" value="Unassembled WGS sequence"/>
</dbReference>
<accession>A0A8H6QLV8</accession>
<sequence>MLHNIDTTDDYTMRAKRPPAKKSKGTAAAEADFILEKRIQDSQKVAQDLDYDPFIFMPHEWRVAVDFAKFPLKSAPPSVPKFQEGKVPMAPVGIIKDFPYSYNSSHGCFYRLAYTTTFLKAKTCSPWYELCDSTGKTVRSEDCCLLPSYNNDIDRLKLAKSSFEEQIMQLEQAYGEYTFKMVHFRNEQRAWEVVLLSSIHQARLSPIHDDKTMAKIRIWEEQQLSKEDNGEFDTFYYGDAAVPDKRHVYPLQWNRPRGPPLPQFVPQRLKDLRSSIDKVNQAISNLIKPKTRSTAGASHKKRFFFKLSDDEDEDTEQLTLPDNLSIYPDWVAVRHAVWDAAGLPGPDEDLLEKYNLPQHIDGDHTAWPASLKHLGVTKLKIDEDLTAFPWGKPAIALQRTLAKAPGYTKDSLFSDKAMKALIRIEQWYFTCNATDMTALSSKGVDDWAITAKGRTYVIQALEQLGATKETHPTFFA</sequence>
<name>A0A8H6QLV8_9EURO</name>
<evidence type="ECO:0000313" key="3">
    <source>
        <dbReference type="Proteomes" id="UP000641853"/>
    </source>
</evidence>
<proteinExistence type="predicted"/>
<gene>
    <name evidence="2" type="ORF">CNMCM7691_002206</name>
</gene>
<reference evidence="2" key="1">
    <citation type="submission" date="2020-06" db="EMBL/GenBank/DDBJ databases">
        <title>Draft genome sequences of strains closely related to Aspergillus parafelis and Aspergillus hiratsukae.</title>
        <authorList>
            <person name="Dos Santos R.A.C."/>
            <person name="Rivero-Menendez O."/>
            <person name="Steenwyk J.L."/>
            <person name="Mead M.E."/>
            <person name="Goldman G.H."/>
            <person name="Alastruey-Izquierdo A."/>
            <person name="Rokas A."/>
        </authorList>
    </citation>
    <scope>NUCLEOTIDE SEQUENCE</scope>
    <source>
        <strain evidence="2">CNM-CM7691</strain>
    </source>
</reference>
<keyword evidence="3" id="KW-1185">Reference proteome</keyword>